<sequence>MTSRLHRPYFRRGLDHREGQDMSFADIVRIFGFRTVSVGKWVTRDEQQRAANLFFDALCDLMDILGVPERVLSLNGTLSLAFGTGGQKHANAHYHSGTRTLALAKNAGGGSLAHEWFHAFDHYICQRLFMEAQPNEFASCCWLESRSVRQHPLNQRLADCFSQTMMASDGQQANDYLKTAVAVDKQMQTFYFAQPQELCARAFEAIIQDHATKNAFLVSGTKQSQEAEMGLYPQGEHRQQLAQSWLGYFYLLGQALDAQ</sequence>
<accession>A0A2S2E024</accession>
<keyword evidence="3" id="KW-1185">Reference proteome</keyword>
<dbReference type="OrthoDB" id="343736at2"/>
<organism evidence="2 3">
    <name type="scientific">Saliniradius amylolyticus</name>
    <dbReference type="NCBI Taxonomy" id="2183582"/>
    <lineage>
        <taxon>Bacteria</taxon>
        <taxon>Pseudomonadati</taxon>
        <taxon>Pseudomonadota</taxon>
        <taxon>Gammaproteobacteria</taxon>
        <taxon>Alteromonadales</taxon>
        <taxon>Alteromonadaceae</taxon>
        <taxon>Saliniradius</taxon>
    </lineage>
</organism>
<reference evidence="2 3" key="1">
    <citation type="submission" date="2018-05" db="EMBL/GenBank/DDBJ databases">
        <title>Salinimonas sp. HMF8227 Genome sequencing and assembly.</title>
        <authorList>
            <person name="Kang H."/>
            <person name="Kang J."/>
            <person name="Cha I."/>
            <person name="Kim H."/>
            <person name="Joh K."/>
        </authorList>
    </citation>
    <scope>NUCLEOTIDE SEQUENCE [LARGE SCALE GENOMIC DNA]</scope>
    <source>
        <strain evidence="2 3">HMF8227</strain>
    </source>
</reference>
<dbReference type="Proteomes" id="UP000245728">
    <property type="component" value="Chromosome"/>
</dbReference>
<dbReference type="NCBIfam" id="NF041907">
    <property type="entry name" value="CLCA_X"/>
    <property type="match status" value="1"/>
</dbReference>
<dbReference type="EMBL" id="CP029347">
    <property type="protein sequence ID" value="AWL11005.1"/>
    <property type="molecule type" value="Genomic_DNA"/>
</dbReference>
<dbReference type="AlphaFoldDB" id="A0A2S2E024"/>
<name>A0A2S2E024_9ALTE</name>
<dbReference type="KEGG" id="salh:HMF8227_00509"/>
<gene>
    <name evidence="2" type="ORF">HMF8227_00509</name>
</gene>
<proteinExistence type="predicted"/>
<evidence type="ECO:0000313" key="2">
    <source>
        <dbReference type="EMBL" id="AWL11005.1"/>
    </source>
</evidence>
<dbReference type="Pfam" id="PF18796">
    <property type="entry name" value="LPD1"/>
    <property type="match status" value="1"/>
</dbReference>
<protein>
    <recommendedName>
        <fullName evidence="1">Large polyvalent protein-associated domain-containing protein</fullName>
    </recommendedName>
</protein>
<dbReference type="RefSeq" id="WP_109338680.1">
    <property type="nucleotide sequence ID" value="NZ_CP029347.1"/>
</dbReference>
<evidence type="ECO:0000313" key="3">
    <source>
        <dbReference type="Proteomes" id="UP000245728"/>
    </source>
</evidence>
<evidence type="ECO:0000259" key="1">
    <source>
        <dbReference type="Pfam" id="PF18796"/>
    </source>
</evidence>
<feature type="domain" description="Large polyvalent protein-associated" evidence="1">
    <location>
        <begin position="184"/>
        <end position="256"/>
    </location>
</feature>
<dbReference type="InterPro" id="IPR041047">
    <property type="entry name" value="LPD1"/>
</dbReference>